<dbReference type="PRINTS" id="PR00421">
    <property type="entry name" value="THIOREDOXIN"/>
</dbReference>
<evidence type="ECO:0000256" key="2">
    <source>
        <dbReference type="ARBA" id="ARBA00004319"/>
    </source>
</evidence>
<dbReference type="Proteomes" id="UP000321570">
    <property type="component" value="Unassembled WGS sequence"/>
</dbReference>
<evidence type="ECO:0000256" key="11">
    <source>
        <dbReference type="PIRSR" id="PIRSR605792-51"/>
    </source>
</evidence>
<keyword evidence="6" id="KW-0677">Repeat</keyword>
<dbReference type="Gene3D" id="3.40.30.10">
    <property type="entry name" value="Glutaredoxin"/>
    <property type="match status" value="4"/>
</dbReference>
<evidence type="ECO:0000256" key="5">
    <source>
        <dbReference type="ARBA" id="ARBA00022729"/>
    </source>
</evidence>
<accession>A0A564ZB02</accession>
<dbReference type="EC" id="5.3.4.1" evidence="4 13"/>
<comment type="catalytic activity">
    <reaction evidence="1 13">
        <text>Catalyzes the rearrangement of -S-S- bonds in proteins.</text>
        <dbReference type="EC" id="5.3.4.1"/>
    </reaction>
</comment>
<dbReference type="InterPro" id="IPR005792">
    <property type="entry name" value="Prot_disulphide_isomerase"/>
</dbReference>
<dbReference type="CDD" id="cd02995">
    <property type="entry name" value="PDI_a_PDI_a'_C"/>
    <property type="match status" value="1"/>
</dbReference>
<dbReference type="GO" id="GO:0005788">
    <property type="term" value="C:endoplasmic reticulum lumen"/>
    <property type="evidence" value="ECO:0007669"/>
    <property type="project" value="UniProtKB-SubCell"/>
</dbReference>
<sequence length="487" mass="55435">MMVRIALSLFCLAFIGIALAEDVSRVLILNEKNFDETIKAHKYVLVEFYAPWCGHCKRLEPEYNNAAKILDEESSEIKLAKVDATAEMALASRFDVHGYPTLKLFKDGTPTEFDGDRSAKGIVAWLKRKTGPAIVVIESAEEYDKIIEKNKFVVVGMTDSIESEDWKVFYKVASDSDEIFIRPTAQSVLDKFKFTSGVRVTLVRKFDEPIVHYDGKMNAEELTKFIKTEKVPLVTEFSEEAAAVVFGSEIKRHIIVFMSKTDDAYKPNMEVLRKIGGEFRGRAHVVHIDIEDDSHERILSFFGIKKEECPTYRVIELDDAVVKFKPETVMFTFDAMKSFISDAIDRKIKPYLQTEEIPDDWDKGPVKVLVGKNFDSVARDPSKAVFVEFYAPWCGHCKQLKPIWDDLGEHYKDHPEVIIAKVDATANELEDVKIGSFPTIKLFPKNSDNIVDYSGERTVEAFKAFIEKEGKITTKTVEDKESVKEEL</sequence>
<evidence type="ECO:0000256" key="4">
    <source>
        <dbReference type="ARBA" id="ARBA00012723"/>
    </source>
</evidence>
<dbReference type="InterPro" id="IPR036249">
    <property type="entry name" value="Thioredoxin-like_sf"/>
</dbReference>
<dbReference type="NCBIfam" id="TIGR01130">
    <property type="entry name" value="ER_PDI_fam"/>
    <property type="match status" value="1"/>
</dbReference>
<dbReference type="Pfam" id="PF00085">
    <property type="entry name" value="Thioredoxin"/>
    <property type="match status" value="2"/>
</dbReference>
<keyword evidence="8 11" id="KW-1015">Disulfide bond</keyword>
<keyword evidence="5 13" id="KW-0732">Signal</keyword>
<evidence type="ECO:0000256" key="10">
    <source>
        <dbReference type="ARBA" id="ARBA00023284"/>
    </source>
</evidence>
<name>A0A564ZB02_HYMDI</name>
<dbReference type="EMBL" id="CABIJS010000697">
    <property type="protein sequence ID" value="VUZ56048.1"/>
    <property type="molecule type" value="Genomic_DNA"/>
</dbReference>
<reference evidence="15 16" key="1">
    <citation type="submission" date="2019-07" db="EMBL/GenBank/DDBJ databases">
        <authorList>
            <person name="Jastrzebski P J."/>
            <person name="Paukszto L."/>
            <person name="Jastrzebski P J."/>
        </authorList>
    </citation>
    <scope>NUCLEOTIDE SEQUENCE [LARGE SCALE GENOMIC DNA]</scope>
    <source>
        <strain evidence="15 16">WMS-il1</strain>
    </source>
</reference>
<evidence type="ECO:0000256" key="7">
    <source>
        <dbReference type="ARBA" id="ARBA00022824"/>
    </source>
</evidence>
<comment type="subcellular location">
    <subcellularLocation>
        <location evidence="2">Endoplasmic reticulum lumen</location>
    </subcellularLocation>
</comment>
<dbReference type="AlphaFoldDB" id="A0A564ZB02"/>
<dbReference type="InterPro" id="IPR017937">
    <property type="entry name" value="Thioredoxin_CS"/>
</dbReference>
<feature type="disulfide bond" description="Redox-active" evidence="11">
    <location>
        <begin position="53"/>
        <end position="56"/>
    </location>
</feature>
<dbReference type="GO" id="GO:0006457">
    <property type="term" value="P:protein folding"/>
    <property type="evidence" value="ECO:0007669"/>
    <property type="project" value="TreeGrafter"/>
</dbReference>
<dbReference type="FunFam" id="3.40.30.10:FF:000027">
    <property type="entry name" value="protein disulfide-isomerase A2"/>
    <property type="match status" value="1"/>
</dbReference>
<keyword evidence="7" id="KW-0256">Endoplasmic reticulum</keyword>
<dbReference type="PANTHER" id="PTHR18929">
    <property type="entry name" value="PROTEIN DISULFIDE ISOMERASE"/>
    <property type="match status" value="1"/>
</dbReference>
<evidence type="ECO:0000256" key="6">
    <source>
        <dbReference type="ARBA" id="ARBA00022737"/>
    </source>
</evidence>
<evidence type="ECO:0000256" key="8">
    <source>
        <dbReference type="ARBA" id="ARBA00023157"/>
    </source>
</evidence>
<dbReference type="CDD" id="cd02961">
    <property type="entry name" value="PDI_a_family"/>
    <property type="match status" value="1"/>
</dbReference>
<gene>
    <name evidence="15" type="ORF">WMSIL1_LOCUS13726</name>
</gene>
<keyword evidence="9 13" id="KW-0413">Isomerase</keyword>
<feature type="domain" description="Thioredoxin" evidence="14">
    <location>
        <begin position="330"/>
        <end position="471"/>
    </location>
</feature>
<evidence type="ECO:0000313" key="15">
    <source>
        <dbReference type="EMBL" id="VUZ56048.1"/>
    </source>
</evidence>
<dbReference type="CDD" id="cd02982">
    <property type="entry name" value="PDI_b'_family"/>
    <property type="match status" value="1"/>
</dbReference>
<evidence type="ECO:0000256" key="13">
    <source>
        <dbReference type="RuleBase" id="RU361130"/>
    </source>
</evidence>
<dbReference type="CDD" id="cd02981">
    <property type="entry name" value="PDI_b_family"/>
    <property type="match status" value="1"/>
</dbReference>
<dbReference type="NCBIfam" id="TIGR01126">
    <property type="entry name" value="pdi_dom"/>
    <property type="match status" value="2"/>
</dbReference>
<keyword evidence="16" id="KW-1185">Reference proteome</keyword>
<keyword evidence="10 11" id="KW-0676">Redox-active center</keyword>
<dbReference type="PROSITE" id="PS51352">
    <property type="entry name" value="THIOREDOXIN_2"/>
    <property type="match status" value="2"/>
</dbReference>
<feature type="disulfide bond" description="Redox-active" evidence="11">
    <location>
        <begin position="394"/>
        <end position="397"/>
    </location>
</feature>
<dbReference type="FunFam" id="3.40.30.10:FF:000042">
    <property type="entry name" value="protein disulfide-isomerase A2"/>
    <property type="match status" value="1"/>
</dbReference>
<evidence type="ECO:0000256" key="9">
    <source>
        <dbReference type="ARBA" id="ARBA00023235"/>
    </source>
</evidence>
<evidence type="ECO:0000256" key="3">
    <source>
        <dbReference type="ARBA" id="ARBA00006347"/>
    </source>
</evidence>
<dbReference type="SUPFAM" id="SSF52833">
    <property type="entry name" value="Thioredoxin-like"/>
    <property type="match status" value="4"/>
</dbReference>
<feature type="domain" description="Thioredoxin" evidence="14">
    <location>
        <begin position="8"/>
        <end position="131"/>
    </location>
</feature>
<protein>
    <recommendedName>
        <fullName evidence="4 13">Protein disulfide-isomerase</fullName>
        <ecNumber evidence="4 13">5.3.4.1</ecNumber>
    </recommendedName>
</protein>
<evidence type="ECO:0000256" key="1">
    <source>
        <dbReference type="ARBA" id="ARBA00001182"/>
    </source>
</evidence>
<dbReference type="InterPro" id="IPR013766">
    <property type="entry name" value="Thioredoxin_domain"/>
</dbReference>
<proteinExistence type="inferred from homology"/>
<dbReference type="PANTHER" id="PTHR18929:SF240">
    <property type="entry name" value="PROTEIN DISULFIDE-ISOMERASE"/>
    <property type="match status" value="1"/>
</dbReference>
<dbReference type="FunFam" id="3.40.30.10:FF:000023">
    <property type="entry name" value="Protein disulfide-isomerase"/>
    <property type="match status" value="1"/>
</dbReference>
<evidence type="ECO:0000313" key="16">
    <source>
        <dbReference type="Proteomes" id="UP000321570"/>
    </source>
</evidence>
<feature type="chain" id="PRO_5022267414" description="Protein disulfide-isomerase" evidence="13">
    <location>
        <begin position="21"/>
        <end position="487"/>
    </location>
</feature>
<dbReference type="Pfam" id="PF13848">
    <property type="entry name" value="Thioredoxin_6"/>
    <property type="match status" value="1"/>
</dbReference>
<dbReference type="InterPro" id="IPR005788">
    <property type="entry name" value="PDI_thioredoxin-like_dom"/>
</dbReference>
<comment type="similarity">
    <text evidence="3 12">Belongs to the protein disulfide isomerase family.</text>
</comment>
<dbReference type="GO" id="GO:0003756">
    <property type="term" value="F:protein disulfide isomerase activity"/>
    <property type="evidence" value="ECO:0007669"/>
    <property type="project" value="UniProtKB-EC"/>
</dbReference>
<evidence type="ECO:0000259" key="14">
    <source>
        <dbReference type="PROSITE" id="PS51352"/>
    </source>
</evidence>
<dbReference type="GO" id="GO:0034976">
    <property type="term" value="P:response to endoplasmic reticulum stress"/>
    <property type="evidence" value="ECO:0007669"/>
    <property type="project" value="TreeGrafter"/>
</dbReference>
<feature type="signal peptide" evidence="13">
    <location>
        <begin position="1"/>
        <end position="20"/>
    </location>
</feature>
<evidence type="ECO:0000256" key="12">
    <source>
        <dbReference type="RuleBase" id="RU004208"/>
    </source>
</evidence>
<dbReference type="PROSITE" id="PS00194">
    <property type="entry name" value="THIOREDOXIN_1"/>
    <property type="match status" value="2"/>
</dbReference>
<organism evidence="15 16">
    <name type="scientific">Hymenolepis diminuta</name>
    <name type="common">Rat tapeworm</name>
    <dbReference type="NCBI Taxonomy" id="6216"/>
    <lineage>
        <taxon>Eukaryota</taxon>
        <taxon>Metazoa</taxon>
        <taxon>Spiralia</taxon>
        <taxon>Lophotrochozoa</taxon>
        <taxon>Platyhelminthes</taxon>
        <taxon>Cestoda</taxon>
        <taxon>Eucestoda</taxon>
        <taxon>Cyclophyllidea</taxon>
        <taxon>Hymenolepididae</taxon>
        <taxon>Hymenolepis</taxon>
    </lineage>
</organism>